<dbReference type="SUPFAM" id="SSF52540">
    <property type="entry name" value="P-loop containing nucleoside triphosphate hydrolases"/>
    <property type="match status" value="1"/>
</dbReference>
<name>A0A516RLS1_STRST</name>
<gene>
    <name evidence="1" type="ORF">FH965_28435</name>
</gene>
<proteinExistence type="predicted"/>
<evidence type="ECO:0000313" key="1">
    <source>
        <dbReference type="EMBL" id="QDQ16604.1"/>
    </source>
</evidence>
<dbReference type="EMBL" id="CP040916">
    <property type="protein sequence ID" value="QDQ16604.1"/>
    <property type="molecule type" value="Genomic_DNA"/>
</dbReference>
<reference evidence="1 2" key="1">
    <citation type="journal article" date="2019" name="J. Ind. Microbiol. Biotechnol.">
        <title>The complete genomic sequence of Streptomyces spectabilis NRRL-2792 and identification of secondary metabolite biosynthetic gene clusters.</title>
        <authorList>
            <person name="Sinha A."/>
            <person name="Phillips-Salemka S."/>
            <person name="Niraula T.A."/>
            <person name="Short K.A."/>
            <person name="Niraula N.P."/>
        </authorList>
    </citation>
    <scope>NUCLEOTIDE SEQUENCE [LARGE SCALE GENOMIC DNA]</scope>
    <source>
        <strain evidence="1 2">NRRL 2792</strain>
    </source>
</reference>
<accession>A0A516RLS1</accession>
<organism evidence="1 2">
    <name type="scientific">Streptomyces spectabilis</name>
    <dbReference type="NCBI Taxonomy" id="68270"/>
    <lineage>
        <taxon>Bacteria</taxon>
        <taxon>Bacillati</taxon>
        <taxon>Actinomycetota</taxon>
        <taxon>Actinomycetes</taxon>
        <taxon>Kitasatosporales</taxon>
        <taxon>Streptomycetaceae</taxon>
        <taxon>Streptomyces</taxon>
    </lineage>
</organism>
<dbReference type="Proteomes" id="UP000316806">
    <property type="component" value="Chromosome"/>
</dbReference>
<dbReference type="Gene3D" id="2.40.10.120">
    <property type="match status" value="1"/>
</dbReference>
<dbReference type="SUPFAM" id="SSF50494">
    <property type="entry name" value="Trypsin-like serine proteases"/>
    <property type="match status" value="1"/>
</dbReference>
<protein>
    <submittedName>
        <fullName evidence="1">Trypsin-like peptidase domain-containing protein</fullName>
    </submittedName>
</protein>
<dbReference type="InterPro" id="IPR027417">
    <property type="entry name" value="P-loop_NTPase"/>
</dbReference>
<sequence length="1138" mass="118695">MRICDLAGRPRGAGFAADELGTVITSHEAVDGLARIVLHAAGERTCVVAADAVTALPEADLALVRTEGLGLKPLPVTVREAAPVGSYVRIAAGGWRQARVLDSASVTYAATDRFHVLDAAMELAIGTDGADALRLGGGAAGGPVLDAASGAVVAVLATALHAPHRAAGFAVPLRAAAAADPGGPLAALLARNAATVPAYGPDLNLAGALQLTATSVGSDAPDAPGPEPVERPDTAREFTDFTSGCARVLGLVGDPGTGRTTELAALAARRARGSAPAPTLWLRGADLRDADTSVSDAVARALERSCRILAASDEGRPAGEGLGDISPGRVARLVRDAGRPLLLLLDGPEEMPPVLAHRLAEWSTGTAGWLRDTGARLVVACRAEYWERAGAHFPAALLHAPSQAAPGRPGPGALGDELPGCVRLGDLPEPQARRARARYGIPDEALAAADARHPLALRLLSEVRAALPGAPPGRPGREEILAAHLDLMSLRVAVRLAAANGLRGTAVRRLAARVAGQVHEAARRCLGPGQGELDRAAFEEVFPWGALPGQDACTGWASAVLAEGLLVPAGAGYRFAHEEVADWLQGTHLDVEGALASLVYRHAEGPAPATRSLPVPRHRIGPVLQALLLLERQQGEGELAVCLGRLAAALAALDTTAARGAEQPDSAQDALWWARHLLGEVLLRIPDASPYLDVLRALAERRQFPPAFWMALPLPDATRYDLLRAVVPHDGPPGAAGRVLDAVAEDLAADPGAVQRHLTRWFTDESPLRATPDATVASAAQALLHTHRHRAIDDLTEALADCAHTRADELLGALAEDEPSAVCRAVDRWARDDRAARRVAAVVWGLRTARHATADADRTLLRYAAYALLARPGDASLHGAALALLVRDPQTRARHLPTALKAFAAGDPWLPGSALADALTTDPDPVLAAFRARLHGPGTAPRDLLRDLAGVTPPALAHRVAALVREHAEQCPESAGAVAAYVDLLLDRGPGVRAVLFPTVTGLLRTGAVEVRRALAPVLAAPGGQASRPLRAELLDLLLAQERDPDVVEAVLRAVAGRGGDAERDRHLVQRAGLLLGRTPEGATRFDRVLVDLARHAPGFAARLARWMEAAPQDWAALIGPSARRTVEGVADAVPVSV</sequence>
<dbReference type="Pfam" id="PF13365">
    <property type="entry name" value="Trypsin_2"/>
    <property type="match status" value="1"/>
</dbReference>
<evidence type="ECO:0000313" key="2">
    <source>
        <dbReference type="Proteomes" id="UP000316806"/>
    </source>
</evidence>
<dbReference type="AlphaFoldDB" id="A0A516RLS1"/>
<dbReference type="InterPro" id="IPR009003">
    <property type="entry name" value="Peptidase_S1_PA"/>
</dbReference>